<dbReference type="AlphaFoldDB" id="Q6K5S1"/>
<dbReference type="Pfam" id="PF18052">
    <property type="entry name" value="Rx_N"/>
    <property type="match status" value="1"/>
</dbReference>
<gene>
    <name evidence="7" type="primary">P0527E02.22</name>
</gene>
<accession>Q6K5S1</accession>
<dbReference type="InterPro" id="IPR041118">
    <property type="entry name" value="Rx_N"/>
</dbReference>
<keyword evidence="4" id="KW-0547">Nucleotide-binding</keyword>
<dbReference type="Proteomes" id="UP000000763">
    <property type="component" value="Chromosome 2"/>
</dbReference>
<evidence type="ECO:0000313" key="8">
    <source>
        <dbReference type="Proteomes" id="UP000000763"/>
    </source>
</evidence>
<keyword evidence="3" id="KW-0677">Repeat</keyword>
<protein>
    <recommendedName>
        <fullName evidence="6">Disease resistance N-terminal domain-containing protein</fullName>
    </recommendedName>
</protein>
<comment type="similarity">
    <text evidence="1">Belongs to the disease resistance NB-LRR family.</text>
</comment>
<dbReference type="GO" id="GO:0000166">
    <property type="term" value="F:nucleotide binding"/>
    <property type="evidence" value="ECO:0007669"/>
    <property type="project" value="UniProtKB-KW"/>
</dbReference>
<reference evidence="8" key="2">
    <citation type="journal article" date="2008" name="Nucleic Acids Res.">
        <title>The rice annotation project database (RAP-DB): 2008 update.</title>
        <authorList>
            <consortium name="The rice annotation project (RAP)"/>
        </authorList>
    </citation>
    <scope>GENOME REANNOTATION</scope>
    <source>
        <strain evidence="8">cv. Nipponbare</strain>
    </source>
</reference>
<evidence type="ECO:0000313" key="7">
    <source>
        <dbReference type="EMBL" id="BAD22054.1"/>
    </source>
</evidence>
<dbReference type="GO" id="GO:0006952">
    <property type="term" value="P:defense response"/>
    <property type="evidence" value="ECO:0007669"/>
    <property type="project" value="UniProtKB-KW"/>
</dbReference>
<keyword evidence="5" id="KW-0611">Plant defense</keyword>
<evidence type="ECO:0000256" key="4">
    <source>
        <dbReference type="ARBA" id="ARBA00022741"/>
    </source>
</evidence>
<evidence type="ECO:0000256" key="1">
    <source>
        <dbReference type="ARBA" id="ARBA00008894"/>
    </source>
</evidence>
<evidence type="ECO:0000259" key="6">
    <source>
        <dbReference type="Pfam" id="PF18052"/>
    </source>
</evidence>
<proteinExistence type="inferred from homology"/>
<feature type="domain" description="Disease resistance N-terminal" evidence="6">
    <location>
        <begin position="129"/>
        <end position="199"/>
    </location>
</feature>
<dbReference type="EMBL" id="AP005316">
    <property type="protein sequence ID" value="BAD22054.1"/>
    <property type="molecule type" value="Genomic_DNA"/>
</dbReference>
<evidence type="ECO:0000256" key="5">
    <source>
        <dbReference type="ARBA" id="ARBA00022821"/>
    </source>
</evidence>
<dbReference type="Gene3D" id="1.20.5.4130">
    <property type="match status" value="1"/>
</dbReference>
<evidence type="ECO:0000256" key="3">
    <source>
        <dbReference type="ARBA" id="ARBA00022737"/>
    </source>
</evidence>
<keyword evidence="2" id="KW-0433">Leucine-rich repeat</keyword>
<name>Q6K5S1_ORYSJ</name>
<organism evidence="7 8">
    <name type="scientific">Oryza sativa subsp. japonica</name>
    <name type="common">Rice</name>
    <dbReference type="NCBI Taxonomy" id="39947"/>
    <lineage>
        <taxon>Eukaryota</taxon>
        <taxon>Viridiplantae</taxon>
        <taxon>Streptophyta</taxon>
        <taxon>Embryophyta</taxon>
        <taxon>Tracheophyta</taxon>
        <taxon>Spermatophyta</taxon>
        <taxon>Magnoliopsida</taxon>
        <taxon>Liliopsida</taxon>
        <taxon>Poales</taxon>
        <taxon>Poaceae</taxon>
        <taxon>BOP clade</taxon>
        <taxon>Oryzoideae</taxon>
        <taxon>Oryzeae</taxon>
        <taxon>Oryzinae</taxon>
        <taxon>Oryza</taxon>
        <taxon>Oryza sativa</taxon>
    </lineage>
</organism>
<reference evidence="8" key="1">
    <citation type="journal article" date="2005" name="Nature">
        <title>The map-based sequence of the rice genome.</title>
        <authorList>
            <consortium name="International rice genome sequencing project (IRGSP)"/>
            <person name="Matsumoto T."/>
            <person name="Wu J."/>
            <person name="Kanamori H."/>
            <person name="Katayose Y."/>
            <person name="Fujisawa M."/>
            <person name="Namiki N."/>
            <person name="Mizuno H."/>
            <person name="Yamamoto K."/>
            <person name="Antonio B.A."/>
            <person name="Baba T."/>
            <person name="Sakata K."/>
            <person name="Nagamura Y."/>
            <person name="Aoki H."/>
            <person name="Arikawa K."/>
            <person name="Arita K."/>
            <person name="Bito T."/>
            <person name="Chiden Y."/>
            <person name="Fujitsuka N."/>
            <person name="Fukunaka R."/>
            <person name="Hamada M."/>
            <person name="Harada C."/>
            <person name="Hayashi A."/>
            <person name="Hijishita S."/>
            <person name="Honda M."/>
            <person name="Hosokawa S."/>
            <person name="Ichikawa Y."/>
            <person name="Idonuma A."/>
            <person name="Iijima M."/>
            <person name="Ikeda M."/>
            <person name="Ikeno M."/>
            <person name="Ito K."/>
            <person name="Ito S."/>
            <person name="Ito T."/>
            <person name="Ito Y."/>
            <person name="Ito Y."/>
            <person name="Iwabuchi A."/>
            <person name="Kamiya K."/>
            <person name="Karasawa W."/>
            <person name="Kurita K."/>
            <person name="Katagiri S."/>
            <person name="Kikuta A."/>
            <person name="Kobayashi H."/>
            <person name="Kobayashi N."/>
            <person name="Machita K."/>
            <person name="Maehara T."/>
            <person name="Masukawa M."/>
            <person name="Mizubayashi T."/>
            <person name="Mukai Y."/>
            <person name="Nagasaki H."/>
            <person name="Nagata Y."/>
            <person name="Naito S."/>
            <person name="Nakashima M."/>
            <person name="Nakama Y."/>
            <person name="Nakamichi Y."/>
            <person name="Nakamura M."/>
            <person name="Meguro A."/>
            <person name="Negishi M."/>
            <person name="Ohta I."/>
            <person name="Ohta T."/>
            <person name="Okamoto M."/>
            <person name="Ono N."/>
            <person name="Saji S."/>
            <person name="Sakaguchi M."/>
            <person name="Sakai K."/>
            <person name="Shibata M."/>
            <person name="Shimokawa T."/>
            <person name="Song J."/>
            <person name="Takazaki Y."/>
            <person name="Terasawa K."/>
            <person name="Tsugane M."/>
            <person name="Tsuji K."/>
            <person name="Ueda S."/>
            <person name="Waki K."/>
            <person name="Yamagata H."/>
            <person name="Yamamoto M."/>
            <person name="Yamamoto S."/>
            <person name="Yamane H."/>
            <person name="Yoshiki S."/>
            <person name="Yoshihara R."/>
            <person name="Yukawa K."/>
            <person name="Zhong H."/>
            <person name="Yano M."/>
            <person name="Yuan Q."/>
            <person name="Ouyang S."/>
            <person name="Liu J."/>
            <person name="Jones K.M."/>
            <person name="Gansberger K."/>
            <person name="Moffat K."/>
            <person name="Hill J."/>
            <person name="Bera J."/>
            <person name="Fadrosh D."/>
            <person name="Jin S."/>
            <person name="Johri S."/>
            <person name="Kim M."/>
            <person name="Overton L."/>
            <person name="Reardon M."/>
            <person name="Tsitrin T."/>
            <person name="Vuong H."/>
            <person name="Weaver B."/>
            <person name="Ciecko A."/>
            <person name="Tallon L."/>
            <person name="Jackson J."/>
            <person name="Pai G."/>
            <person name="Aken S.V."/>
            <person name="Utterback T."/>
            <person name="Reidmuller S."/>
            <person name="Feldblyum T."/>
            <person name="Hsiao J."/>
            <person name="Zismann V."/>
            <person name="Iobst S."/>
            <person name="de Vazeille A.R."/>
            <person name="Buell C.R."/>
            <person name="Ying K."/>
            <person name="Li Y."/>
            <person name="Lu T."/>
            <person name="Huang Y."/>
            <person name="Zhao Q."/>
            <person name="Feng Q."/>
            <person name="Zhang L."/>
            <person name="Zhu J."/>
            <person name="Weng Q."/>
            <person name="Mu J."/>
            <person name="Lu Y."/>
            <person name="Fan D."/>
            <person name="Liu Y."/>
            <person name="Guan J."/>
            <person name="Zhang Y."/>
            <person name="Yu S."/>
            <person name="Liu X."/>
            <person name="Zhang Y."/>
            <person name="Hong G."/>
            <person name="Han B."/>
            <person name="Choisne N."/>
            <person name="Demange N."/>
            <person name="Orjeda G."/>
            <person name="Samain S."/>
            <person name="Cattolico L."/>
            <person name="Pelletier E."/>
            <person name="Couloux A."/>
            <person name="Segurens B."/>
            <person name="Wincker P."/>
            <person name="D'Hont A."/>
            <person name="Scarpelli C."/>
            <person name="Weissenbach J."/>
            <person name="Salanoubat M."/>
            <person name="Quetier F."/>
            <person name="Yu Y."/>
            <person name="Kim H.R."/>
            <person name="Rambo T."/>
            <person name="Currie J."/>
            <person name="Collura K."/>
            <person name="Luo M."/>
            <person name="Yang T."/>
            <person name="Ammiraju J.S.S."/>
            <person name="Engler F."/>
            <person name="Soderlund C."/>
            <person name="Wing R.A."/>
            <person name="Palmer L.E."/>
            <person name="de la Bastide M."/>
            <person name="Spiegel L."/>
            <person name="Nascimento L."/>
            <person name="Zutavern T."/>
            <person name="O'Shaughnessy A."/>
            <person name="Dike S."/>
            <person name="Dedhia N."/>
            <person name="Preston R."/>
            <person name="Balija V."/>
            <person name="McCombie W.R."/>
            <person name="Chow T."/>
            <person name="Chen H."/>
            <person name="Chung M."/>
            <person name="Chen C."/>
            <person name="Shaw J."/>
            <person name="Wu H."/>
            <person name="Hsiao K."/>
            <person name="Chao Y."/>
            <person name="Chu M."/>
            <person name="Cheng C."/>
            <person name="Hour A."/>
            <person name="Lee P."/>
            <person name="Lin S."/>
            <person name="Lin Y."/>
            <person name="Liou J."/>
            <person name="Liu S."/>
            <person name="Hsing Y."/>
            <person name="Raghuvanshi S."/>
            <person name="Mohanty A."/>
            <person name="Bharti A.K."/>
            <person name="Gaur A."/>
            <person name="Gupta V."/>
            <person name="Kumar D."/>
            <person name="Ravi V."/>
            <person name="Vij S."/>
            <person name="Kapur A."/>
            <person name="Khurana P."/>
            <person name="Khurana P."/>
            <person name="Khurana J.P."/>
            <person name="Tyagi A.K."/>
            <person name="Gaikwad K."/>
            <person name="Singh A."/>
            <person name="Dalal V."/>
            <person name="Srivastava S."/>
            <person name="Dixit A."/>
            <person name="Pal A.K."/>
            <person name="Ghazi I.A."/>
            <person name="Yadav M."/>
            <person name="Pandit A."/>
            <person name="Bhargava A."/>
            <person name="Sureshbabu K."/>
            <person name="Batra K."/>
            <person name="Sharma T.R."/>
            <person name="Mohapatra T."/>
            <person name="Singh N.K."/>
            <person name="Messing J."/>
            <person name="Nelson A.B."/>
            <person name="Fuks G."/>
            <person name="Kavchok S."/>
            <person name="Keizer G."/>
            <person name="Linton E."/>
            <person name="Llaca V."/>
            <person name="Song R."/>
            <person name="Tanyolac B."/>
            <person name="Young S."/>
            <person name="Ho-Il K."/>
            <person name="Hahn J.H."/>
            <person name="Sangsakoo G."/>
            <person name="Vanavichit A."/>
            <person name="de Mattos Luiz.A.T."/>
            <person name="Zimmer P.D."/>
            <person name="Malone G."/>
            <person name="Dellagostin O."/>
            <person name="de Oliveira A.C."/>
            <person name="Bevan M."/>
            <person name="Bancroft I."/>
            <person name="Minx P."/>
            <person name="Cordum H."/>
            <person name="Wilson R."/>
            <person name="Cheng Z."/>
            <person name="Jin W."/>
            <person name="Jiang J."/>
            <person name="Leong S.A."/>
            <person name="Iwama H."/>
            <person name="Gojobori T."/>
            <person name="Itoh T."/>
            <person name="Niimura Y."/>
            <person name="Fujii Y."/>
            <person name="Habara T."/>
            <person name="Sakai H."/>
            <person name="Sato Y."/>
            <person name="Wilson G."/>
            <person name="Kumar K."/>
            <person name="McCouch S."/>
            <person name="Juretic N."/>
            <person name="Hoen D."/>
            <person name="Wright S."/>
            <person name="Bruskiewich R."/>
            <person name="Bureau T."/>
            <person name="Miyao A."/>
            <person name="Hirochika H."/>
            <person name="Nishikawa T."/>
            <person name="Kadowaki K."/>
            <person name="Sugiura M."/>
            <person name="Burr B."/>
            <person name="Sasaki T."/>
        </authorList>
    </citation>
    <scope>NUCLEOTIDE SEQUENCE [LARGE SCALE GENOMIC DNA]</scope>
    <source>
        <strain evidence="8">cv. Nipponbare</strain>
    </source>
</reference>
<evidence type="ECO:0000256" key="2">
    <source>
        <dbReference type="ARBA" id="ARBA00022614"/>
    </source>
</evidence>
<sequence>MDKWELGLEATICIASLVLTEVHRIRRDKKKVPANDTLEEDVGFIKKDFQLMESFLADAAEKPSLWNESTQPQFTRQKNHAYAPHHHHQKSIEMGEWEIGLEATIAIATLVLTEVHRMRDKRKVPTDTLEEDMAFIKKDFQLMESFLVDAAEKRRQTAAAATTTSRSLSTWLRHLRGLSQDVEDCLQEFCLHLERPPRAKSKLLLPLDTITKQIRRLRNEIEHVNKSSAIYCNAINFGPDAAQPMWRS</sequence>